<dbReference type="PANTHER" id="PTHR33179">
    <property type="entry name" value="VQ MOTIF-CONTAINING PROTEIN"/>
    <property type="match status" value="1"/>
</dbReference>
<sequence length="434" mass="47584">MQSSSACGEGDEEYDLHVESSFSTLLDKASPPSLLQPKHVVGSMNNLNSHMLDPLSNYLGPIQRSEQNFETEWSKVVRSEPNQSDLASFMASSIPSSSSHNEQASLSSLGHATFATTHHSSMAPPHESALFSEDQAHNHNKNMVRNPKKRSRASRRAPTTVLTTNTTNFRAMVQEFTGIPAQPLSSSLAFERTRLDIFGSSSSTIRSLDTTQPTQPQSSYLLHPFPPSSSISSIPISMLDSNNNNTLLGSNHSTSNPPSNPPQFMMNNMHNNPILSFQTILQGQQNTKYPLGNYSKTQPALEIPNTSVDNSHLKMSVFEELGLNHAHVNNMISSSSVAALSSRVNNNNMGNNPSPLEWVQRTGTTLISSNNNNDGGDNHANYTSNNLHGEKGPECSISARSEGFGFELLFEIIIHQIKYKMCNVYCITQTDSMV</sequence>
<keyword evidence="4" id="KW-1185">Reference proteome</keyword>
<accession>A0AAV1Y1R6</accession>
<dbReference type="Pfam" id="PF05678">
    <property type="entry name" value="VQ"/>
    <property type="match status" value="1"/>
</dbReference>
<comment type="caution">
    <text evidence="3">The sequence shown here is derived from an EMBL/GenBank/DDBJ whole genome shotgun (WGS) entry which is preliminary data.</text>
</comment>
<evidence type="ECO:0000313" key="3">
    <source>
        <dbReference type="EMBL" id="CAL0327951.1"/>
    </source>
</evidence>
<feature type="region of interest" description="Disordered" evidence="1">
    <location>
        <begin position="204"/>
        <end position="225"/>
    </location>
</feature>
<dbReference type="Proteomes" id="UP001497480">
    <property type="component" value="Unassembled WGS sequence"/>
</dbReference>
<dbReference type="PANTHER" id="PTHR33179:SF4">
    <property type="entry name" value="VQ MOTIF-CONTAINING PROTEIN"/>
    <property type="match status" value="1"/>
</dbReference>
<evidence type="ECO:0000259" key="2">
    <source>
        <dbReference type="Pfam" id="PF05678"/>
    </source>
</evidence>
<feature type="compositionally biased region" description="Polar residues" evidence="1">
    <location>
        <begin position="204"/>
        <end position="220"/>
    </location>
</feature>
<name>A0AAV1Y1R6_LUPLU</name>
<protein>
    <recommendedName>
        <fullName evidence="2">VQ domain-containing protein</fullName>
    </recommendedName>
</protein>
<evidence type="ECO:0000256" key="1">
    <source>
        <dbReference type="SAM" id="MobiDB-lite"/>
    </source>
</evidence>
<proteinExistence type="predicted"/>
<reference evidence="3 4" key="1">
    <citation type="submission" date="2024-03" db="EMBL/GenBank/DDBJ databases">
        <authorList>
            <person name="Martinez-Hernandez J."/>
        </authorList>
    </citation>
    <scope>NUCLEOTIDE SEQUENCE [LARGE SCALE GENOMIC DNA]</scope>
</reference>
<dbReference type="InterPro" id="IPR008889">
    <property type="entry name" value="VQ"/>
</dbReference>
<dbReference type="InterPro" id="IPR039609">
    <property type="entry name" value="VQ_15/22"/>
</dbReference>
<evidence type="ECO:0000313" key="4">
    <source>
        <dbReference type="Proteomes" id="UP001497480"/>
    </source>
</evidence>
<gene>
    <name evidence="3" type="ORF">LLUT_LOCUS29011</name>
</gene>
<dbReference type="AlphaFoldDB" id="A0AAV1Y1R6"/>
<feature type="domain" description="VQ" evidence="2">
    <location>
        <begin position="156"/>
        <end position="183"/>
    </location>
</feature>
<organism evidence="3 4">
    <name type="scientific">Lupinus luteus</name>
    <name type="common">European yellow lupine</name>
    <dbReference type="NCBI Taxonomy" id="3873"/>
    <lineage>
        <taxon>Eukaryota</taxon>
        <taxon>Viridiplantae</taxon>
        <taxon>Streptophyta</taxon>
        <taxon>Embryophyta</taxon>
        <taxon>Tracheophyta</taxon>
        <taxon>Spermatophyta</taxon>
        <taxon>Magnoliopsida</taxon>
        <taxon>eudicotyledons</taxon>
        <taxon>Gunneridae</taxon>
        <taxon>Pentapetalae</taxon>
        <taxon>rosids</taxon>
        <taxon>fabids</taxon>
        <taxon>Fabales</taxon>
        <taxon>Fabaceae</taxon>
        <taxon>Papilionoideae</taxon>
        <taxon>50 kb inversion clade</taxon>
        <taxon>genistoids sensu lato</taxon>
        <taxon>core genistoids</taxon>
        <taxon>Genisteae</taxon>
        <taxon>Lupinus</taxon>
    </lineage>
</organism>
<dbReference type="EMBL" id="CAXHTB010000020">
    <property type="protein sequence ID" value="CAL0327951.1"/>
    <property type="molecule type" value="Genomic_DNA"/>
</dbReference>